<sequence>MPKGEKHWSISFHLPSVASSDSSPTCDCPIELTFCAGVRFSANKNYKDCHYIHYRTPFVLSKDFPFDVDIPVSVRWPVSQWHLTVTGHNSQGGRVIDFSRTFQRVDAASGVTDVSFENENATLQFGFSIECELNYFGPGCAVYCNESLRDPSGGSFSCSPSGEKMCQRGWTGDLCNIPHCEQQCKYGKCTGPNLCRSVICDMGWGGPSCEKCLALTGCQHGYCQMAHQCICEKNWGGKLCDV</sequence>
<keyword evidence="3 6" id="KW-0677">Repeat</keyword>
<feature type="disulfide bond" evidence="5">
    <location>
        <begin position="166"/>
        <end position="175"/>
    </location>
</feature>
<dbReference type="Pfam" id="PF01414">
    <property type="entry name" value="DSL"/>
    <property type="match status" value="1"/>
</dbReference>
<keyword evidence="6" id="KW-0732">Signal</keyword>
<feature type="domain" description="DSL" evidence="7">
    <location>
        <begin position="129"/>
        <end position="175"/>
    </location>
</feature>
<dbReference type="PROSITE" id="PS51051">
    <property type="entry name" value="DSL"/>
    <property type="match status" value="1"/>
</dbReference>
<comment type="caution">
    <text evidence="5">Lacks conserved residue(s) required for the propagation of feature annotation.</text>
</comment>
<dbReference type="SMART" id="SM00051">
    <property type="entry name" value="DSL"/>
    <property type="match status" value="1"/>
</dbReference>
<keyword evidence="4 5" id="KW-1015">Disulfide bond</keyword>
<comment type="subcellular location">
    <subcellularLocation>
        <location evidence="6">Membrane</location>
        <topology evidence="6">Single-pass type I membrane protein</topology>
    </subcellularLocation>
</comment>
<evidence type="ECO:0000256" key="1">
    <source>
        <dbReference type="ARBA" id="ARBA00022473"/>
    </source>
</evidence>
<dbReference type="WBParaSite" id="Hba_18665">
    <property type="protein sequence ID" value="Hba_18665"/>
    <property type="gene ID" value="Hba_18665"/>
</dbReference>
<keyword evidence="6" id="KW-0472">Membrane</keyword>
<evidence type="ECO:0000256" key="3">
    <source>
        <dbReference type="ARBA" id="ARBA00022737"/>
    </source>
</evidence>
<evidence type="ECO:0000256" key="6">
    <source>
        <dbReference type="RuleBase" id="RU280815"/>
    </source>
</evidence>
<organism evidence="8 9">
    <name type="scientific">Heterorhabditis bacteriophora</name>
    <name type="common">Entomopathogenic nematode worm</name>
    <dbReference type="NCBI Taxonomy" id="37862"/>
    <lineage>
        <taxon>Eukaryota</taxon>
        <taxon>Metazoa</taxon>
        <taxon>Ecdysozoa</taxon>
        <taxon>Nematoda</taxon>
        <taxon>Chromadorea</taxon>
        <taxon>Rhabditida</taxon>
        <taxon>Rhabditina</taxon>
        <taxon>Rhabditomorpha</taxon>
        <taxon>Strongyloidea</taxon>
        <taxon>Heterorhabditidae</taxon>
        <taxon>Heterorhabditis</taxon>
    </lineage>
</organism>
<evidence type="ECO:0000313" key="9">
    <source>
        <dbReference type="WBParaSite" id="Hba_18665"/>
    </source>
</evidence>
<dbReference type="Gene3D" id="2.10.25.140">
    <property type="match status" value="1"/>
</dbReference>
<dbReference type="GO" id="GO:0007154">
    <property type="term" value="P:cell communication"/>
    <property type="evidence" value="ECO:0007669"/>
    <property type="project" value="InterPro"/>
</dbReference>
<accession>A0A1I7XME5</accession>
<keyword evidence="2 6" id="KW-0245">EGF-like domain</keyword>
<keyword evidence="1 6" id="KW-0217">Developmental protein</keyword>
<reference evidence="9" key="1">
    <citation type="submission" date="2016-11" db="UniProtKB">
        <authorList>
            <consortium name="WormBaseParasite"/>
        </authorList>
    </citation>
    <scope>IDENTIFICATION</scope>
</reference>
<protein>
    <recommendedName>
        <fullName evidence="6">Delta-like protein</fullName>
    </recommendedName>
</protein>
<feature type="disulfide bond" evidence="5">
    <location>
        <begin position="131"/>
        <end position="140"/>
    </location>
</feature>
<evidence type="ECO:0000256" key="4">
    <source>
        <dbReference type="ARBA" id="ARBA00023157"/>
    </source>
</evidence>
<dbReference type="Proteomes" id="UP000095283">
    <property type="component" value="Unplaced"/>
</dbReference>
<keyword evidence="8" id="KW-1185">Reference proteome</keyword>
<evidence type="ECO:0000313" key="8">
    <source>
        <dbReference type="Proteomes" id="UP000095283"/>
    </source>
</evidence>
<comment type="function">
    <text evidence="6">Putative Notch ligand involved in the mediation of Notch signaling.</text>
</comment>
<dbReference type="InterPro" id="IPR001774">
    <property type="entry name" value="DSL"/>
</dbReference>
<keyword evidence="6" id="KW-1133">Transmembrane helix</keyword>
<name>A0A1I7XME5_HETBA</name>
<evidence type="ECO:0000259" key="7">
    <source>
        <dbReference type="PROSITE" id="PS51051"/>
    </source>
</evidence>
<keyword evidence="6" id="KW-0812">Transmembrane</keyword>
<dbReference type="GO" id="GO:0016020">
    <property type="term" value="C:membrane"/>
    <property type="evidence" value="ECO:0007669"/>
    <property type="project" value="UniProtKB-SubCell"/>
</dbReference>
<evidence type="ECO:0000256" key="5">
    <source>
        <dbReference type="PROSITE-ProRule" id="PRU00377"/>
    </source>
</evidence>
<dbReference type="AlphaFoldDB" id="A0A1I7XME5"/>
<dbReference type="Gene3D" id="2.10.25.10">
    <property type="entry name" value="Laminin"/>
    <property type="match status" value="1"/>
</dbReference>
<evidence type="ECO:0000256" key="2">
    <source>
        <dbReference type="ARBA" id="ARBA00022536"/>
    </source>
</evidence>
<proteinExistence type="predicted"/>